<dbReference type="InterPro" id="IPR013128">
    <property type="entry name" value="Peptidase_C1A"/>
</dbReference>
<comment type="similarity">
    <text evidence="1">Belongs to the peptidase C1 family.</text>
</comment>
<dbReference type="FunFam" id="3.90.70.10:FF:000006">
    <property type="entry name" value="Cathepsin S"/>
    <property type="match status" value="1"/>
</dbReference>
<proteinExistence type="inferred from homology"/>
<dbReference type="Pfam" id="PF08246">
    <property type="entry name" value="Inhibitor_I29"/>
    <property type="match status" value="1"/>
</dbReference>
<evidence type="ECO:0000256" key="3">
    <source>
        <dbReference type="ARBA" id="ARBA00022801"/>
    </source>
</evidence>
<accession>A0A9N9TNA0</accession>
<dbReference type="CDD" id="cd02248">
    <property type="entry name" value="Peptidase_C1A"/>
    <property type="match status" value="1"/>
</dbReference>
<keyword evidence="2" id="KW-0645">Protease</keyword>
<dbReference type="PROSITE" id="PS00640">
    <property type="entry name" value="THIOL_PROTEASE_ASN"/>
    <property type="match status" value="1"/>
</dbReference>
<dbReference type="EMBL" id="OU900106">
    <property type="protein sequence ID" value="CAG9857146.1"/>
    <property type="molecule type" value="Genomic_DNA"/>
</dbReference>
<evidence type="ECO:0000256" key="5">
    <source>
        <dbReference type="ARBA" id="ARBA00023145"/>
    </source>
</evidence>
<keyword evidence="4" id="KW-0788">Thiol protease</keyword>
<keyword evidence="3" id="KW-0378">Hydrolase</keyword>
<reference evidence="10" key="1">
    <citation type="submission" date="2022-01" db="EMBL/GenBank/DDBJ databases">
        <authorList>
            <person name="King R."/>
        </authorList>
    </citation>
    <scope>NUCLEOTIDE SEQUENCE</scope>
</reference>
<dbReference type="InterPro" id="IPR025660">
    <property type="entry name" value="Pept_his_AS"/>
</dbReference>
<dbReference type="PANTHER" id="PTHR12411">
    <property type="entry name" value="CYSTEINE PROTEASE FAMILY C1-RELATED"/>
    <property type="match status" value="1"/>
</dbReference>
<sequence length="333" mass="37379">MRLIVSLLILNVLFDQSYSANSSLKRWLQFKQKFGKTYRNQSEERARFQAFGDNLRLITRHNAIYKQGLSGYWMTVNKFADITPKEFAHMLRKQNPNQPDADVYAGFDPTPLLDRPNVNASESVDWRRLGAVTDVKDQEACGSCWAFSAIGAIEGQHAIRNGRLVSLSEQELLDCSGGYGNGDCDEGGSMEAAFEYAREHGVREERYYPYQGRRGVCMGGGSLPTVRVRGYRSVERDEAALRNVVGTIGPTSAGIYAELIQFYAGGIFDDARCVSTYSTLNHAVLIVGYDRDPTDYWIIKNSWGTDWGDEGYFKLARNKDYCGIALLASYPII</sequence>
<dbReference type="InterPro" id="IPR039417">
    <property type="entry name" value="Peptidase_C1A_papain-like"/>
</dbReference>
<dbReference type="SMART" id="SM00645">
    <property type="entry name" value="Pept_C1"/>
    <property type="match status" value="1"/>
</dbReference>
<dbReference type="PROSITE" id="PS00139">
    <property type="entry name" value="THIOL_PROTEASE_CYS"/>
    <property type="match status" value="1"/>
</dbReference>
<dbReference type="PRINTS" id="PR00705">
    <property type="entry name" value="PAPAIN"/>
</dbReference>
<keyword evidence="7" id="KW-0732">Signal</keyword>
<keyword evidence="5" id="KW-0865">Zymogen</keyword>
<dbReference type="InterPro" id="IPR000169">
    <property type="entry name" value="Pept_cys_AS"/>
</dbReference>
<dbReference type="AlphaFoldDB" id="A0A9N9TNA0"/>
<name>A0A9N9TNA0_PHYSR</name>
<dbReference type="Pfam" id="PF00112">
    <property type="entry name" value="Peptidase_C1"/>
    <property type="match status" value="1"/>
</dbReference>
<dbReference type="InterPro" id="IPR025661">
    <property type="entry name" value="Pept_asp_AS"/>
</dbReference>
<evidence type="ECO:0000313" key="11">
    <source>
        <dbReference type="Proteomes" id="UP001153712"/>
    </source>
</evidence>
<evidence type="ECO:0000259" key="8">
    <source>
        <dbReference type="SMART" id="SM00645"/>
    </source>
</evidence>
<dbReference type="Proteomes" id="UP001153712">
    <property type="component" value="Chromosome 13"/>
</dbReference>
<evidence type="ECO:0000313" key="10">
    <source>
        <dbReference type="EMBL" id="CAG9857146.1"/>
    </source>
</evidence>
<keyword evidence="6" id="KW-1015">Disulfide bond</keyword>
<evidence type="ECO:0000256" key="7">
    <source>
        <dbReference type="SAM" id="SignalP"/>
    </source>
</evidence>
<dbReference type="GO" id="GO:0006508">
    <property type="term" value="P:proteolysis"/>
    <property type="evidence" value="ECO:0007669"/>
    <property type="project" value="UniProtKB-KW"/>
</dbReference>
<dbReference type="InterPro" id="IPR013201">
    <property type="entry name" value="Prot_inhib_I29"/>
</dbReference>
<evidence type="ECO:0000256" key="2">
    <source>
        <dbReference type="ARBA" id="ARBA00022670"/>
    </source>
</evidence>
<dbReference type="OrthoDB" id="10253408at2759"/>
<evidence type="ECO:0000259" key="9">
    <source>
        <dbReference type="SMART" id="SM00848"/>
    </source>
</evidence>
<dbReference type="InterPro" id="IPR000668">
    <property type="entry name" value="Peptidase_C1A_C"/>
</dbReference>
<dbReference type="Gene3D" id="3.90.70.10">
    <property type="entry name" value="Cysteine proteinases"/>
    <property type="match status" value="1"/>
</dbReference>
<feature type="signal peptide" evidence="7">
    <location>
        <begin position="1"/>
        <end position="19"/>
    </location>
</feature>
<feature type="domain" description="Peptidase C1A papain C-terminal" evidence="8">
    <location>
        <begin position="120"/>
        <end position="332"/>
    </location>
</feature>
<protein>
    <submittedName>
        <fullName evidence="10">Uncharacterized protein</fullName>
    </submittedName>
</protein>
<organism evidence="10 11">
    <name type="scientific">Phyllotreta striolata</name>
    <name type="common">Striped flea beetle</name>
    <name type="synonym">Crioceris striolata</name>
    <dbReference type="NCBI Taxonomy" id="444603"/>
    <lineage>
        <taxon>Eukaryota</taxon>
        <taxon>Metazoa</taxon>
        <taxon>Ecdysozoa</taxon>
        <taxon>Arthropoda</taxon>
        <taxon>Hexapoda</taxon>
        <taxon>Insecta</taxon>
        <taxon>Pterygota</taxon>
        <taxon>Neoptera</taxon>
        <taxon>Endopterygota</taxon>
        <taxon>Coleoptera</taxon>
        <taxon>Polyphaga</taxon>
        <taxon>Cucujiformia</taxon>
        <taxon>Chrysomeloidea</taxon>
        <taxon>Chrysomelidae</taxon>
        <taxon>Galerucinae</taxon>
        <taxon>Alticini</taxon>
        <taxon>Phyllotreta</taxon>
    </lineage>
</organism>
<evidence type="ECO:0000256" key="6">
    <source>
        <dbReference type="ARBA" id="ARBA00023157"/>
    </source>
</evidence>
<dbReference type="GO" id="GO:0008234">
    <property type="term" value="F:cysteine-type peptidase activity"/>
    <property type="evidence" value="ECO:0007669"/>
    <property type="project" value="UniProtKB-KW"/>
</dbReference>
<dbReference type="PROSITE" id="PS00639">
    <property type="entry name" value="THIOL_PROTEASE_HIS"/>
    <property type="match status" value="1"/>
</dbReference>
<evidence type="ECO:0000256" key="4">
    <source>
        <dbReference type="ARBA" id="ARBA00022807"/>
    </source>
</evidence>
<feature type="chain" id="PRO_5040285923" evidence="7">
    <location>
        <begin position="20"/>
        <end position="333"/>
    </location>
</feature>
<gene>
    <name evidence="10" type="ORF">PHYEVI_LOCUS3557</name>
</gene>
<dbReference type="SMART" id="SM00848">
    <property type="entry name" value="Inhibitor_I29"/>
    <property type="match status" value="1"/>
</dbReference>
<dbReference type="SUPFAM" id="SSF54001">
    <property type="entry name" value="Cysteine proteinases"/>
    <property type="match status" value="1"/>
</dbReference>
<keyword evidence="11" id="KW-1185">Reference proteome</keyword>
<dbReference type="InterPro" id="IPR038765">
    <property type="entry name" value="Papain-like_cys_pep_sf"/>
</dbReference>
<feature type="domain" description="Cathepsin propeptide inhibitor" evidence="9">
    <location>
        <begin position="27"/>
        <end position="87"/>
    </location>
</feature>
<evidence type="ECO:0000256" key="1">
    <source>
        <dbReference type="ARBA" id="ARBA00008455"/>
    </source>
</evidence>